<dbReference type="EMBL" id="AKCV02000023">
    <property type="protein sequence ID" value="TMS57457.1"/>
    <property type="molecule type" value="Genomic_DNA"/>
</dbReference>
<accession>A0ACD3SMU5</accession>
<dbReference type="Proteomes" id="UP000004277">
    <property type="component" value="Unassembled WGS sequence"/>
</dbReference>
<gene>
    <name evidence="1" type="primary">bamB</name>
    <name evidence="1" type="ORF">MW7_012705</name>
</gene>
<proteinExistence type="predicted"/>
<organism evidence="1 2">
    <name type="scientific">Imbroritus primus</name>
    <dbReference type="NCBI Taxonomy" id="3058603"/>
    <lineage>
        <taxon>Bacteria</taxon>
        <taxon>Pseudomonadati</taxon>
        <taxon>Pseudomonadota</taxon>
        <taxon>Betaproteobacteria</taxon>
        <taxon>Burkholderiales</taxon>
        <taxon>Burkholderiaceae</taxon>
        <taxon>Imbroritus</taxon>
    </lineage>
</organism>
<reference evidence="1" key="1">
    <citation type="submission" date="2019-05" db="EMBL/GenBank/DDBJ databases">
        <title>Revised genome assembly of Burkholderiaceae (previously Ralstonia) sp. PBA.</title>
        <authorList>
            <person name="Gan H.M."/>
        </authorList>
    </citation>
    <scope>NUCLEOTIDE SEQUENCE</scope>
    <source>
        <strain evidence="1">PBA</strain>
    </source>
</reference>
<keyword evidence="2" id="KW-1185">Reference proteome</keyword>
<sequence>MKRAFAVPAMRVTLSAVMVAAAVSGCSLWSKNDKRQPAELKPIDATLAVRQVWSASVGKMGRFTLQPAVVGNAVYASSASGNVAAFDAASGKAIWQAKTDVDLTSGPGSDGKVTAVAGEKGLVFAFDASGKQIWKASVNGEVLSSPLVGHGLVVVRTTDTRIIGLDAASGERRWINQRTQSALNLRSPMGMVFAGEGIVTGFPGGKLGYLGLNNGSLRWETTVSYPKGVSEIERLNDVTGMPVVSGQEVCAVAFQGRVGCFDLATGAPRWTRDFSSPTGVSAEAGMLFASTEQSVMTGMSQADGKEAWKNDALLWRRLGAPLAIGNVVIAGDYQGQVHFFARQDGKFVARMKTDGSAIASAPVVSGQSVVVQTKDGNLYAFVPN</sequence>
<name>A0ACD3SMU5_9BURK</name>
<evidence type="ECO:0000313" key="2">
    <source>
        <dbReference type="Proteomes" id="UP000004277"/>
    </source>
</evidence>
<protein>
    <submittedName>
        <fullName evidence="1">Outer membrane protein assembly factor BamB</fullName>
    </submittedName>
</protein>
<comment type="caution">
    <text evidence="1">The sequence shown here is derived from an EMBL/GenBank/DDBJ whole genome shotgun (WGS) entry which is preliminary data.</text>
</comment>
<evidence type="ECO:0000313" key="1">
    <source>
        <dbReference type="EMBL" id="TMS57457.1"/>
    </source>
</evidence>